<accession>A0A482TFU1</accession>
<organism evidence="1 2">
    <name type="scientific">Halogeometricum borinquense</name>
    <dbReference type="NCBI Taxonomy" id="60847"/>
    <lineage>
        <taxon>Archaea</taxon>
        <taxon>Methanobacteriati</taxon>
        <taxon>Methanobacteriota</taxon>
        <taxon>Stenosarchaea group</taxon>
        <taxon>Halobacteria</taxon>
        <taxon>Halobacteriales</taxon>
        <taxon>Haloferacaceae</taxon>
        <taxon>Halogeometricum</taxon>
    </lineage>
</organism>
<dbReference type="AlphaFoldDB" id="A0A482TFU1"/>
<dbReference type="CDD" id="cd02883">
    <property type="entry name" value="NUDIX_Hydrolase"/>
    <property type="match status" value="1"/>
</dbReference>
<dbReference type="Proteomes" id="UP000294028">
    <property type="component" value="Unassembled WGS sequence"/>
</dbReference>
<dbReference type="RefSeq" id="WP_129783000.1">
    <property type="nucleotide sequence ID" value="NZ_RZHH01000001.1"/>
</dbReference>
<protein>
    <submittedName>
        <fullName evidence="1">Uncharacterized protein</fullName>
    </submittedName>
</protein>
<evidence type="ECO:0000313" key="2">
    <source>
        <dbReference type="Proteomes" id="UP000294028"/>
    </source>
</evidence>
<evidence type="ECO:0000313" key="1">
    <source>
        <dbReference type="EMBL" id="RYJ19473.1"/>
    </source>
</evidence>
<sequence length="173" mass="18706">MTPPATEETTESTAIGPITDLDALRDAGVPFFEETDTVEEAQFELLDELDDLAPVGVVNEDGEVLVMRVSEDCTPKIPSAAVEPGEDYAAVAQQWVRQQAGIDVTLDGVEGVWTVTVRLEDEAREATRNFVVFAATPETGDAAVHEGDAFEADWYAELPDDAADVPGTNRFFD</sequence>
<dbReference type="Gene3D" id="3.90.79.10">
    <property type="entry name" value="Nucleoside Triphosphate Pyrophosphohydrolase"/>
    <property type="match status" value="1"/>
</dbReference>
<gene>
    <name evidence="1" type="ORF">ELS19_00240</name>
</gene>
<dbReference type="EMBL" id="RZHH01000001">
    <property type="protein sequence ID" value="RYJ19473.1"/>
    <property type="molecule type" value="Genomic_DNA"/>
</dbReference>
<name>A0A482TFU1_9EURY</name>
<comment type="caution">
    <text evidence="1">The sequence shown here is derived from an EMBL/GenBank/DDBJ whole genome shotgun (WGS) entry which is preliminary data.</text>
</comment>
<reference evidence="1 2" key="1">
    <citation type="submission" date="2018-12" db="EMBL/GenBank/DDBJ databases">
        <title>Genome analysis provides insights into bioremediation potentialities of Halogeometricum borinquense strain N11.</title>
        <authorList>
            <person name="Najjari A."/>
            <person name="Youssef N."/>
            <person name="Fhoula I."/>
            <person name="Ben Dhia O."/>
            <person name="Mahjoubi M."/>
            <person name="Ouzari H.I."/>
            <person name="Cherif A."/>
        </authorList>
    </citation>
    <scope>NUCLEOTIDE SEQUENCE [LARGE SCALE GENOMIC DNA]</scope>
    <source>
        <strain evidence="1 2">N11</strain>
    </source>
</reference>
<dbReference type="InterPro" id="IPR015797">
    <property type="entry name" value="NUDIX_hydrolase-like_dom_sf"/>
</dbReference>
<dbReference type="SUPFAM" id="SSF55811">
    <property type="entry name" value="Nudix"/>
    <property type="match status" value="1"/>
</dbReference>
<proteinExistence type="predicted"/>